<protein>
    <submittedName>
        <fullName evidence="1">Uncharacterized protein</fullName>
    </submittedName>
</protein>
<keyword evidence="2" id="KW-1185">Reference proteome</keyword>
<sequence>MANNNYGNKKKSVCETSMLLVANIIRLSSLGFSGHSFTKNFTPPQEERIHVPEKIGKGSNQSKFYYINERTQVPERIKKPCSYQEKPLKEDPTTTYVSQAHDDVDINAENYISHIRGKIRNDANVEC</sequence>
<evidence type="ECO:0000313" key="2">
    <source>
        <dbReference type="Proteomes" id="UP001603857"/>
    </source>
</evidence>
<evidence type="ECO:0000313" key="1">
    <source>
        <dbReference type="EMBL" id="KAL2344249.1"/>
    </source>
</evidence>
<dbReference type="AlphaFoldDB" id="A0ABD1N864"/>
<accession>A0ABD1N864</accession>
<comment type="caution">
    <text evidence="1">The sequence shown here is derived from an EMBL/GenBank/DDBJ whole genome shotgun (WGS) entry which is preliminary data.</text>
</comment>
<organism evidence="1 2">
    <name type="scientific">Flemingia macrophylla</name>
    <dbReference type="NCBI Taxonomy" id="520843"/>
    <lineage>
        <taxon>Eukaryota</taxon>
        <taxon>Viridiplantae</taxon>
        <taxon>Streptophyta</taxon>
        <taxon>Embryophyta</taxon>
        <taxon>Tracheophyta</taxon>
        <taxon>Spermatophyta</taxon>
        <taxon>Magnoliopsida</taxon>
        <taxon>eudicotyledons</taxon>
        <taxon>Gunneridae</taxon>
        <taxon>Pentapetalae</taxon>
        <taxon>rosids</taxon>
        <taxon>fabids</taxon>
        <taxon>Fabales</taxon>
        <taxon>Fabaceae</taxon>
        <taxon>Papilionoideae</taxon>
        <taxon>50 kb inversion clade</taxon>
        <taxon>NPAAA clade</taxon>
        <taxon>indigoferoid/millettioid clade</taxon>
        <taxon>Phaseoleae</taxon>
        <taxon>Flemingia</taxon>
    </lineage>
</organism>
<dbReference type="EMBL" id="JBGMDY010000002">
    <property type="protein sequence ID" value="KAL2344249.1"/>
    <property type="molecule type" value="Genomic_DNA"/>
</dbReference>
<name>A0ABD1N864_9FABA</name>
<reference evidence="1 2" key="1">
    <citation type="submission" date="2024-08" db="EMBL/GenBank/DDBJ databases">
        <title>Insights into the chromosomal genome structure of Flemingia macrophylla.</title>
        <authorList>
            <person name="Ding Y."/>
            <person name="Zhao Y."/>
            <person name="Bi W."/>
            <person name="Wu M."/>
            <person name="Zhao G."/>
            <person name="Gong Y."/>
            <person name="Li W."/>
            <person name="Zhang P."/>
        </authorList>
    </citation>
    <scope>NUCLEOTIDE SEQUENCE [LARGE SCALE GENOMIC DNA]</scope>
    <source>
        <strain evidence="1">DYQJB</strain>
        <tissue evidence="1">Leaf</tissue>
    </source>
</reference>
<gene>
    <name evidence="1" type="ORF">Fmac_005534</name>
</gene>
<proteinExistence type="predicted"/>
<dbReference type="Proteomes" id="UP001603857">
    <property type="component" value="Unassembled WGS sequence"/>
</dbReference>